<evidence type="ECO:0000313" key="1">
    <source>
        <dbReference type="EMBL" id="KAG8075314.1"/>
    </source>
</evidence>
<accession>A0A8J5SZY2</accession>
<keyword evidence="2" id="KW-1185">Reference proteome</keyword>
<organism evidence="1 2">
    <name type="scientific">Zizania palustris</name>
    <name type="common">Northern wild rice</name>
    <dbReference type="NCBI Taxonomy" id="103762"/>
    <lineage>
        <taxon>Eukaryota</taxon>
        <taxon>Viridiplantae</taxon>
        <taxon>Streptophyta</taxon>
        <taxon>Embryophyta</taxon>
        <taxon>Tracheophyta</taxon>
        <taxon>Spermatophyta</taxon>
        <taxon>Magnoliopsida</taxon>
        <taxon>Liliopsida</taxon>
        <taxon>Poales</taxon>
        <taxon>Poaceae</taxon>
        <taxon>BOP clade</taxon>
        <taxon>Oryzoideae</taxon>
        <taxon>Oryzeae</taxon>
        <taxon>Zizaniinae</taxon>
        <taxon>Zizania</taxon>
    </lineage>
</organism>
<dbReference type="EMBL" id="JAAALK010000283">
    <property type="protein sequence ID" value="KAG8075314.1"/>
    <property type="molecule type" value="Genomic_DNA"/>
</dbReference>
<dbReference type="AlphaFoldDB" id="A0A8J5SZY2"/>
<evidence type="ECO:0000313" key="2">
    <source>
        <dbReference type="Proteomes" id="UP000729402"/>
    </source>
</evidence>
<comment type="caution">
    <text evidence="1">The sequence shown here is derived from an EMBL/GenBank/DDBJ whole genome shotgun (WGS) entry which is preliminary data.</text>
</comment>
<dbReference type="Proteomes" id="UP000729402">
    <property type="component" value="Unassembled WGS sequence"/>
</dbReference>
<name>A0A8J5SZY2_ZIZPA</name>
<protein>
    <submittedName>
        <fullName evidence="1">Uncharacterized protein</fullName>
    </submittedName>
</protein>
<proteinExistence type="predicted"/>
<sequence length="83" mass="9395">MAAVTVEKKNVCNPKTRGEVDANRLHRETNGINKAGTQKKGAMISIYPKTRSIPSLETSEIIESLSADRSTHIFNSVWYKRRY</sequence>
<reference evidence="1" key="2">
    <citation type="submission" date="2021-02" db="EMBL/GenBank/DDBJ databases">
        <authorList>
            <person name="Kimball J.A."/>
            <person name="Haas M.W."/>
            <person name="Macchietto M."/>
            <person name="Kono T."/>
            <person name="Duquette J."/>
            <person name="Shao M."/>
        </authorList>
    </citation>
    <scope>NUCLEOTIDE SEQUENCE</scope>
    <source>
        <tissue evidence="1">Fresh leaf tissue</tissue>
    </source>
</reference>
<gene>
    <name evidence="1" type="ORF">GUJ93_ZPchr0006g42456</name>
</gene>
<reference evidence="1" key="1">
    <citation type="journal article" date="2021" name="bioRxiv">
        <title>Whole Genome Assembly and Annotation of Northern Wild Rice, Zizania palustris L., Supports a Whole Genome Duplication in the Zizania Genus.</title>
        <authorList>
            <person name="Haas M."/>
            <person name="Kono T."/>
            <person name="Macchietto M."/>
            <person name="Millas R."/>
            <person name="McGilp L."/>
            <person name="Shao M."/>
            <person name="Duquette J."/>
            <person name="Hirsch C.N."/>
            <person name="Kimball J."/>
        </authorList>
    </citation>
    <scope>NUCLEOTIDE SEQUENCE</scope>
    <source>
        <tissue evidence="1">Fresh leaf tissue</tissue>
    </source>
</reference>